<dbReference type="Pfam" id="PF01551">
    <property type="entry name" value="Peptidase_M23"/>
    <property type="match status" value="1"/>
</dbReference>
<keyword evidence="3" id="KW-0732">Signal</keyword>
<dbReference type="CDD" id="cd12797">
    <property type="entry name" value="M23_peptidase"/>
    <property type="match status" value="1"/>
</dbReference>
<evidence type="ECO:0000313" key="5">
    <source>
        <dbReference type="EMBL" id="POY42498.1"/>
    </source>
</evidence>
<dbReference type="PANTHER" id="PTHR21666">
    <property type="entry name" value="PEPTIDASE-RELATED"/>
    <property type="match status" value="1"/>
</dbReference>
<organism evidence="5 6">
    <name type="scientific">Avibacterium endocarditidis</name>
    <dbReference type="NCBI Taxonomy" id="380674"/>
    <lineage>
        <taxon>Bacteria</taxon>
        <taxon>Pseudomonadati</taxon>
        <taxon>Pseudomonadota</taxon>
        <taxon>Gammaproteobacteria</taxon>
        <taxon>Pasteurellales</taxon>
        <taxon>Pasteurellaceae</taxon>
        <taxon>Avibacterium</taxon>
    </lineage>
</organism>
<dbReference type="Proteomes" id="UP000237229">
    <property type="component" value="Unassembled WGS sequence"/>
</dbReference>
<dbReference type="PROSITE" id="PS51257">
    <property type="entry name" value="PROKAR_LIPOPROTEIN"/>
    <property type="match status" value="1"/>
</dbReference>
<dbReference type="CDD" id="cd00118">
    <property type="entry name" value="LysM"/>
    <property type="match status" value="1"/>
</dbReference>
<protein>
    <submittedName>
        <fullName evidence="5">Murein hydrolase activator NlpD</fullName>
    </submittedName>
</protein>
<dbReference type="InterPro" id="IPR036779">
    <property type="entry name" value="LysM_dom_sf"/>
</dbReference>
<dbReference type="Gene3D" id="3.10.350.10">
    <property type="entry name" value="LysM domain"/>
    <property type="match status" value="1"/>
</dbReference>
<dbReference type="Pfam" id="PF01476">
    <property type="entry name" value="LysM"/>
    <property type="match status" value="1"/>
</dbReference>
<keyword evidence="6" id="KW-1185">Reference proteome</keyword>
<dbReference type="InterPro" id="IPR050570">
    <property type="entry name" value="Cell_wall_metabolism_enzyme"/>
</dbReference>
<feature type="domain" description="LysM" evidence="4">
    <location>
        <begin position="136"/>
        <end position="180"/>
    </location>
</feature>
<feature type="signal peptide" evidence="3">
    <location>
        <begin position="1"/>
        <end position="24"/>
    </location>
</feature>
<accession>A0ABX4ZSL2</accession>
<dbReference type="Gene3D" id="2.70.70.10">
    <property type="entry name" value="Glucose Permease (Domain IIA)"/>
    <property type="match status" value="1"/>
</dbReference>
<feature type="region of interest" description="Disordered" evidence="2">
    <location>
        <begin position="23"/>
        <end position="49"/>
    </location>
</feature>
<dbReference type="NCBIfam" id="NF008123">
    <property type="entry name" value="PRK10871.1"/>
    <property type="match status" value="1"/>
</dbReference>
<dbReference type="SMART" id="SM00257">
    <property type="entry name" value="LysM"/>
    <property type="match status" value="1"/>
</dbReference>
<name>A0ABX4ZSL2_9PAST</name>
<dbReference type="RefSeq" id="WP_103855205.1">
    <property type="nucleotide sequence ID" value="NZ_CBCSDH010000008.1"/>
</dbReference>
<evidence type="ECO:0000259" key="4">
    <source>
        <dbReference type="PROSITE" id="PS51782"/>
    </source>
</evidence>
<dbReference type="InterPro" id="IPR018392">
    <property type="entry name" value="LysM"/>
</dbReference>
<reference evidence="5 6" key="1">
    <citation type="submission" date="2018-02" db="EMBL/GenBank/DDBJ databases">
        <title>Classification genera of Pasteurellaceae by whole genome sequence comparison.</title>
        <authorList>
            <person name="Christensen H."/>
        </authorList>
    </citation>
    <scope>NUCLEOTIDE SEQUENCE [LARGE SCALE GENOMIC DNA]</scope>
    <source>
        <strain evidence="5 6">20186H4H1</strain>
    </source>
</reference>
<keyword evidence="5" id="KW-0378">Hydrolase</keyword>
<dbReference type="EMBL" id="PQVI01000067">
    <property type="protein sequence ID" value="POY42498.1"/>
    <property type="molecule type" value="Genomic_DNA"/>
</dbReference>
<comment type="similarity">
    <text evidence="1">Belongs to the E.coli NlpD/Haemophilus LppB family.</text>
</comment>
<evidence type="ECO:0000256" key="3">
    <source>
        <dbReference type="SAM" id="SignalP"/>
    </source>
</evidence>
<gene>
    <name evidence="5" type="ORF">C3Z13_05060</name>
</gene>
<dbReference type="SUPFAM" id="SSF51261">
    <property type="entry name" value="Duplicated hybrid motif"/>
    <property type="match status" value="1"/>
</dbReference>
<evidence type="ECO:0000313" key="6">
    <source>
        <dbReference type="Proteomes" id="UP000237229"/>
    </source>
</evidence>
<evidence type="ECO:0000256" key="2">
    <source>
        <dbReference type="SAM" id="MobiDB-lite"/>
    </source>
</evidence>
<proteinExistence type="inferred from homology"/>
<comment type="caution">
    <text evidence="5">The sequence shown here is derived from an EMBL/GenBank/DDBJ whole genome shotgun (WGS) entry which is preliminary data.</text>
</comment>
<feature type="chain" id="PRO_5045147178" evidence="3">
    <location>
        <begin position="25"/>
        <end position="390"/>
    </location>
</feature>
<feature type="compositionally biased region" description="Polar residues" evidence="2">
    <location>
        <begin position="39"/>
        <end position="49"/>
    </location>
</feature>
<sequence>MKKSFLLLPISVAVLSACSSSAPAPVESADGALPPGTMQPVNNNAGNTWEPQIQQQSMPATMTAPTQPAYQAPQVQTPQVAQVQQRANQVVQQTKKTVTNTQAKAQQVSQNFEIPRNPETNAPDYSKIDKGFYKGNTYKVRKGDTMFLIAYICGIDVKELAAMNNMSEPYTLSVGQTLKVSNETAPTPVKTTSAVKPAEKPAKPVEPAVTYTPGPNGTQYGSDGSIIGPIKSNTGTPAQATAQAPVTVTPTAPVVAKPVQTQAPAVSNVAWQWPTSGKIVQGFSTSDGGNKGIDISGSRGQAVNAAAAGRVVYAGNALRGYGNLIIIKHNDDFLSAYAHNESILVKDQQEVRAGQQIAKMGSSGTNSVKLHFEIRYKGKSVDPVNYLPRR</sequence>
<dbReference type="PROSITE" id="PS51782">
    <property type="entry name" value="LYSM"/>
    <property type="match status" value="1"/>
</dbReference>
<dbReference type="PANTHER" id="PTHR21666:SF263">
    <property type="entry name" value="MUREIN HYDROLASE ACTIVATOR NLPD"/>
    <property type="match status" value="1"/>
</dbReference>
<dbReference type="InterPro" id="IPR016047">
    <property type="entry name" value="M23ase_b-sheet_dom"/>
</dbReference>
<dbReference type="InterPro" id="IPR011055">
    <property type="entry name" value="Dup_hybrid_motif"/>
</dbReference>
<feature type="region of interest" description="Disordered" evidence="2">
    <location>
        <begin position="185"/>
        <end position="217"/>
    </location>
</feature>
<evidence type="ECO:0000256" key="1">
    <source>
        <dbReference type="ARBA" id="ARBA00038420"/>
    </source>
</evidence>
<dbReference type="GO" id="GO:0016787">
    <property type="term" value="F:hydrolase activity"/>
    <property type="evidence" value="ECO:0007669"/>
    <property type="project" value="UniProtKB-KW"/>
</dbReference>